<proteinExistence type="predicted"/>
<accession>A0ABQ1BNE0</accession>
<organism evidence="2 3">
    <name type="scientific">Mycobacterium kubicae</name>
    <dbReference type="NCBI Taxonomy" id="120959"/>
    <lineage>
        <taxon>Bacteria</taxon>
        <taxon>Bacillati</taxon>
        <taxon>Actinomycetota</taxon>
        <taxon>Actinomycetes</taxon>
        <taxon>Mycobacteriales</taxon>
        <taxon>Mycobacteriaceae</taxon>
        <taxon>Mycobacterium</taxon>
        <taxon>Mycobacterium simiae complex</taxon>
    </lineage>
</organism>
<reference evidence="2 3" key="1">
    <citation type="journal article" date="2019" name="Emerg. Microbes Infect.">
        <title>Comprehensive subspecies identification of 175 nontuberculous mycobacteria species based on 7547 genomic profiles.</title>
        <authorList>
            <person name="Matsumoto Y."/>
            <person name="Kinjo T."/>
            <person name="Motooka D."/>
            <person name="Nabeya D."/>
            <person name="Jung N."/>
            <person name="Uechi K."/>
            <person name="Horii T."/>
            <person name="Iida T."/>
            <person name="Fujita J."/>
            <person name="Nakamura S."/>
        </authorList>
    </citation>
    <scope>NUCLEOTIDE SEQUENCE [LARGE SCALE GENOMIC DNA]</scope>
    <source>
        <strain evidence="2 3">JCM 13573</strain>
    </source>
</reference>
<evidence type="ECO:0000313" key="3">
    <source>
        <dbReference type="Proteomes" id="UP000465306"/>
    </source>
</evidence>
<name>A0ABQ1BNE0_9MYCO</name>
<dbReference type="InterPro" id="IPR014710">
    <property type="entry name" value="RmlC-like_jellyroll"/>
</dbReference>
<dbReference type="EMBL" id="BLKU01000003">
    <property type="protein sequence ID" value="GFG65202.1"/>
    <property type="molecule type" value="Genomic_DNA"/>
</dbReference>
<comment type="caution">
    <text evidence="2">The sequence shown here is derived from an EMBL/GenBank/DDBJ whole genome shotgun (WGS) entry which is preliminary data.</text>
</comment>
<dbReference type="Pfam" id="PF07883">
    <property type="entry name" value="Cupin_2"/>
    <property type="match status" value="1"/>
</dbReference>
<evidence type="ECO:0000313" key="2">
    <source>
        <dbReference type="EMBL" id="GFG65202.1"/>
    </source>
</evidence>
<feature type="domain" description="Cupin type-2" evidence="1">
    <location>
        <begin position="53"/>
        <end position="120"/>
    </location>
</feature>
<evidence type="ECO:0000259" key="1">
    <source>
        <dbReference type="Pfam" id="PF07883"/>
    </source>
</evidence>
<dbReference type="Proteomes" id="UP000465306">
    <property type="component" value="Unassembled WGS sequence"/>
</dbReference>
<keyword evidence="3" id="KW-1185">Reference proteome</keyword>
<protein>
    <recommendedName>
        <fullName evidence="1">Cupin type-2 domain-containing protein</fullName>
    </recommendedName>
</protein>
<dbReference type="Gene3D" id="2.60.120.10">
    <property type="entry name" value="Jelly Rolls"/>
    <property type="match status" value="1"/>
</dbReference>
<gene>
    <name evidence="2" type="ORF">MKUB_26920</name>
</gene>
<dbReference type="InterPro" id="IPR013096">
    <property type="entry name" value="Cupin_2"/>
</dbReference>
<dbReference type="SUPFAM" id="SSF51182">
    <property type="entry name" value="RmlC-like cupins"/>
    <property type="match status" value="1"/>
</dbReference>
<sequence length="143" mass="15381">MLKHLISTLALLASAVWLGFPMLGSSSHSPTGATYDVVAQSSEQGRSFIIRDTTIDPGGSIGWHWHQGTVIALVKQGTLYHLRSDCTVDAIYRAGDSFIEPRGPEHVHDGRNYGTTPVVLEIMYVVLAGSPLAQAPNLPITCP</sequence>
<dbReference type="InterPro" id="IPR011051">
    <property type="entry name" value="RmlC_Cupin_sf"/>
</dbReference>